<dbReference type="AlphaFoldDB" id="A2EFA4"/>
<dbReference type="VEuPathDB" id="TrichDB:TVAGG3_1030640"/>
<dbReference type="RefSeq" id="XP_001320937.1">
    <property type="nucleotide sequence ID" value="XM_001320902.1"/>
</dbReference>
<dbReference type="InParanoid" id="A2EFA4"/>
<dbReference type="KEGG" id="tva:4766619"/>
<evidence type="ECO:0000313" key="2">
    <source>
        <dbReference type="Proteomes" id="UP000001542"/>
    </source>
</evidence>
<name>A2EFA4_TRIV3</name>
<reference evidence="1" key="1">
    <citation type="submission" date="2006-10" db="EMBL/GenBank/DDBJ databases">
        <authorList>
            <person name="Amadeo P."/>
            <person name="Zhao Q."/>
            <person name="Wortman J."/>
            <person name="Fraser-Liggett C."/>
            <person name="Carlton J."/>
        </authorList>
    </citation>
    <scope>NUCLEOTIDE SEQUENCE</scope>
    <source>
        <strain evidence="1">G3</strain>
    </source>
</reference>
<dbReference type="EMBL" id="DS113373">
    <property type="protein sequence ID" value="EAY08714.1"/>
    <property type="molecule type" value="Genomic_DNA"/>
</dbReference>
<dbReference type="Proteomes" id="UP000001542">
    <property type="component" value="Unassembled WGS sequence"/>
</dbReference>
<accession>A2EFA4</accession>
<reference evidence="1" key="2">
    <citation type="journal article" date="2007" name="Science">
        <title>Draft genome sequence of the sexually transmitted pathogen Trichomonas vaginalis.</title>
        <authorList>
            <person name="Carlton J.M."/>
            <person name="Hirt R.P."/>
            <person name="Silva J.C."/>
            <person name="Delcher A.L."/>
            <person name="Schatz M."/>
            <person name="Zhao Q."/>
            <person name="Wortman J.R."/>
            <person name="Bidwell S.L."/>
            <person name="Alsmark U.C.M."/>
            <person name="Besteiro S."/>
            <person name="Sicheritz-Ponten T."/>
            <person name="Noel C.J."/>
            <person name="Dacks J.B."/>
            <person name="Foster P.G."/>
            <person name="Simillion C."/>
            <person name="Van de Peer Y."/>
            <person name="Miranda-Saavedra D."/>
            <person name="Barton G.J."/>
            <person name="Westrop G.D."/>
            <person name="Mueller S."/>
            <person name="Dessi D."/>
            <person name="Fiori P.L."/>
            <person name="Ren Q."/>
            <person name="Paulsen I."/>
            <person name="Zhang H."/>
            <person name="Bastida-Corcuera F.D."/>
            <person name="Simoes-Barbosa A."/>
            <person name="Brown M.T."/>
            <person name="Hayes R.D."/>
            <person name="Mukherjee M."/>
            <person name="Okumura C.Y."/>
            <person name="Schneider R."/>
            <person name="Smith A.J."/>
            <person name="Vanacova S."/>
            <person name="Villalvazo M."/>
            <person name="Haas B.J."/>
            <person name="Pertea M."/>
            <person name="Feldblyum T.V."/>
            <person name="Utterback T.R."/>
            <person name="Shu C.L."/>
            <person name="Osoegawa K."/>
            <person name="de Jong P.J."/>
            <person name="Hrdy I."/>
            <person name="Horvathova L."/>
            <person name="Zubacova Z."/>
            <person name="Dolezal P."/>
            <person name="Malik S.B."/>
            <person name="Logsdon J.M. Jr."/>
            <person name="Henze K."/>
            <person name="Gupta A."/>
            <person name="Wang C.C."/>
            <person name="Dunne R.L."/>
            <person name="Upcroft J.A."/>
            <person name="Upcroft P."/>
            <person name="White O."/>
            <person name="Salzberg S.L."/>
            <person name="Tang P."/>
            <person name="Chiu C.-H."/>
            <person name="Lee Y.-S."/>
            <person name="Embley T.M."/>
            <person name="Coombs G.H."/>
            <person name="Mottram J.C."/>
            <person name="Tachezy J."/>
            <person name="Fraser-Liggett C.M."/>
            <person name="Johnson P.J."/>
        </authorList>
    </citation>
    <scope>NUCLEOTIDE SEQUENCE [LARGE SCALE GENOMIC DNA]</scope>
    <source>
        <strain evidence="1">G3</strain>
    </source>
</reference>
<keyword evidence="2" id="KW-1185">Reference proteome</keyword>
<protein>
    <submittedName>
        <fullName evidence="1">Uncharacterized protein</fullName>
    </submittedName>
</protein>
<proteinExistence type="predicted"/>
<gene>
    <name evidence="1" type="ORF">TVAG_079740</name>
</gene>
<organism evidence="1 2">
    <name type="scientific">Trichomonas vaginalis (strain ATCC PRA-98 / G3)</name>
    <dbReference type="NCBI Taxonomy" id="412133"/>
    <lineage>
        <taxon>Eukaryota</taxon>
        <taxon>Metamonada</taxon>
        <taxon>Parabasalia</taxon>
        <taxon>Trichomonadida</taxon>
        <taxon>Trichomonadidae</taxon>
        <taxon>Trichomonas</taxon>
    </lineage>
</organism>
<dbReference type="VEuPathDB" id="TrichDB:TVAG_079740"/>
<sequence>MIEEENIQFQKDKISHSKPIRRIPRNVQTFGPKVKSASQANKFNFQHVVYALKSISEGRDILSSIKTVSDRINDLNESDLEKIETMIPYNVLLDVIVSMGDSADSSPKPGNFTPILIILSKFAGNDSFPANLFIDEKILQLILSVISNAEGLDNRDYAFKIFNTLVRIDVSVRDFLIANGIKTILYTESLPPSGIDLLFAFAFTQPYLEKNTIRQIYFTLLNIIQGGKSKSVLRILEYLQEDLPAVEGFAFEFAEYILIRIENKYEYKIVRKVFDVKGKLEIPDETCYMFLLNSLKSNIEKPSTHELQSFLIWGFSTLVSFISNFDLDSLKQISEFFFEKFAKFSYKIQVVVVKAFCLMDSSCLDDSRCVDALVQFSVDETIGAHCMMKLVSIIKRGSEISEYAAEKCHEIDDSINDMMTNEDPEKSNAAATLSITLEEMQK</sequence>
<evidence type="ECO:0000313" key="1">
    <source>
        <dbReference type="EMBL" id="EAY08714.1"/>
    </source>
</evidence>